<dbReference type="PANTHER" id="PTHR13421">
    <property type="entry name" value="SNRNA-ACTIVATING PROTEIN COMPLEX SUBUNIT 3"/>
    <property type="match status" value="1"/>
</dbReference>
<dbReference type="STRING" id="1230383.A0A1M8A2D5"/>
<evidence type="ECO:0000313" key="7">
    <source>
        <dbReference type="EMBL" id="SHO76640.1"/>
    </source>
</evidence>
<name>A0A1M8A2D5_MALS4</name>
<dbReference type="PANTHER" id="PTHR13421:SF16">
    <property type="entry name" value="SNRNA-ACTIVATING PROTEIN COMPLEX SUBUNIT 3"/>
    <property type="match status" value="1"/>
</dbReference>
<evidence type="ECO:0000256" key="4">
    <source>
        <dbReference type="ARBA" id="ARBA00023125"/>
    </source>
</evidence>
<evidence type="ECO:0000256" key="2">
    <source>
        <dbReference type="ARBA" id="ARBA00010410"/>
    </source>
</evidence>
<dbReference type="GO" id="GO:0005634">
    <property type="term" value="C:nucleus"/>
    <property type="evidence" value="ECO:0007669"/>
    <property type="project" value="UniProtKB-SubCell"/>
</dbReference>
<evidence type="ECO:0000313" key="8">
    <source>
        <dbReference type="Proteomes" id="UP000186303"/>
    </source>
</evidence>
<protein>
    <recommendedName>
        <fullName evidence="9">snRNA-activating protein complex subunit 3</fullName>
    </recommendedName>
</protein>
<keyword evidence="6" id="KW-0539">Nucleus</keyword>
<dbReference type="GO" id="GO:0001006">
    <property type="term" value="F:RNA polymerase III type 3 promoter sequence-specific DNA binding"/>
    <property type="evidence" value="ECO:0007669"/>
    <property type="project" value="TreeGrafter"/>
</dbReference>
<keyword evidence="3" id="KW-0805">Transcription regulation</keyword>
<reference evidence="8" key="1">
    <citation type="journal article" date="2017" name="Nucleic Acids Res.">
        <title>Proteogenomics produces comprehensive and highly accurate protein-coding gene annotation in a complete genome assembly of Malassezia sympodialis.</title>
        <authorList>
            <person name="Zhu Y."/>
            <person name="Engstroem P.G."/>
            <person name="Tellgren-Roth C."/>
            <person name="Baudo C.D."/>
            <person name="Kennell J.C."/>
            <person name="Sun S."/>
            <person name="Billmyre R.B."/>
            <person name="Schroeder M.S."/>
            <person name="Andersson A."/>
            <person name="Holm T."/>
            <person name="Sigurgeirsson B."/>
            <person name="Wu G."/>
            <person name="Sankaranarayanan S.R."/>
            <person name="Siddharthan R."/>
            <person name="Sanyal K."/>
            <person name="Lundeberg J."/>
            <person name="Nystedt B."/>
            <person name="Boekhout T."/>
            <person name="Dawson T.L. Jr."/>
            <person name="Heitman J."/>
            <person name="Scheynius A."/>
            <person name="Lehtioe J."/>
        </authorList>
    </citation>
    <scope>NUCLEOTIDE SEQUENCE [LARGE SCALE GENOMIC DNA]</scope>
    <source>
        <strain evidence="8">ATCC 42132</strain>
    </source>
</reference>
<evidence type="ECO:0000256" key="5">
    <source>
        <dbReference type="ARBA" id="ARBA00023163"/>
    </source>
</evidence>
<dbReference type="AlphaFoldDB" id="A0A1M8A2D5"/>
<keyword evidence="4" id="KW-0238">DNA-binding</keyword>
<organism evidence="7 8">
    <name type="scientific">Malassezia sympodialis (strain ATCC 42132)</name>
    <name type="common">Atopic eczema-associated yeast</name>
    <dbReference type="NCBI Taxonomy" id="1230383"/>
    <lineage>
        <taxon>Eukaryota</taxon>
        <taxon>Fungi</taxon>
        <taxon>Dikarya</taxon>
        <taxon>Basidiomycota</taxon>
        <taxon>Ustilaginomycotina</taxon>
        <taxon>Malasseziomycetes</taxon>
        <taxon>Malasseziales</taxon>
        <taxon>Malasseziaceae</taxon>
        <taxon>Malassezia</taxon>
    </lineage>
</organism>
<evidence type="ECO:0000256" key="1">
    <source>
        <dbReference type="ARBA" id="ARBA00004123"/>
    </source>
</evidence>
<dbReference type="GO" id="GO:0042796">
    <property type="term" value="P:snRNA transcription by RNA polymerase III"/>
    <property type="evidence" value="ECO:0007669"/>
    <property type="project" value="TreeGrafter"/>
</dbReference>
<dbReference type="VEuPathDB" id="FungiDB:MSYG_0978"/>
<dbReference type="GO" id="GO:0019185">
    <property type="term" value="C:snRNA-activating protein complex"/>
    <property type="evidence" value="ECO:0007669"/>
    <property type="project" value="TreeGrafter"/>
</dbReference>
<dbReference type="Proteomes" id="UP000186303">
    <property type="component" value="Chromosome 2"/>
</dbReference>
<comment type="subcellular location">
    <subcellularLocation>
        <location evidence="1">Nucleus</location>
    </subcellularLocation>
</comment>
<evidence type="ECO:0000256" key="6">
    <source>
        <dbReference type="ARBA" id="ARBA00023242"/>
    </source>
</evidence>
<dbReference type="GO" id="GO:0042795">
    <property type="term" value="P:snRNA transcription by RNA polymerase II"/>
    <property type="evidence" value="ECO:0007669"/>
    <property type="project" value="TreeGrafter"/>
</dbReference>
<gene>
    <name evidence="7" type="ORF">MSYG_0978</name>
</gene>
<evidence type="ECO:0000256" key="3">
    <source>
        <dbReference type="ARBA" id="ARBA00023015"/>
    </source>
</evidence>
<dbReference type="GO" id="GO:0000978">
    <property type="term" value="F:RNA polymerase II cis-regulatory region sequence-specific DNA binding"/>
    <property type="evidence" value="ECO:0007669"/>
    <property type="project" value="TreeGrafter"/>
</dbReference>
<comment type="similarity">
    <text evidence="2">Belongs to the SNAPC3/SRD2 family.</text>
</comment>
<dbReference type="OMA" id="GDCEHIW"/>
<dbReference type="GO" id="GO:0001046">
    <property type="term" value="F:core promoter sequence-specific DNA binding"/>
    <property type="evidence" value="ECO:0007669"/>
    <property type="project" value="TreeGrafter"/>
</dbReference>
<evidence type="ECO:0008006" key="9">
    <source>
        <dbReference type="Google" id="ProtNLM"/>
    </source>
</evidence>
<dbReference type="OrthoDB" id="3437960at2759"/>
<dbReference type="Pfam" id="PF12251">
    <property type="entry name" value="SNAPC3"/>
    <property type="match status" value="1"/>
</dbReference>
<accession>A0A1M8A2D5</accession>
<keyword evidence="5" id="KW-0804">Transcription</keyword>
<dbReference type="EMBL" id="LT671822">
    <property type="protein sequence ID" value="SHO76640.1"/>
    <property type="molecule type" value="Genomic_DNA"/>
</dbReference>
<proteinExistence type="inferred from homology"/>
<dbReference type="GO" id="GO:0003681">
    <property type="term" value="F:bent DNA binding"/>
    <property type="evidence" value="ECO:0007669"/>
    <property type="project" value="TreeGrafter"/>
</dbReference>
<sequence>MAPTSACEQEEAIPFTIQGLQDECSKIEKDIKYSVCLDSGRINKLQDRFAKLPTKYQASEQACLDRAADLAWAVRSRETQRQNEEVLPSVPPAFHFDGYDHISLYAEPIPLRDQNAFEGKPQKMFSTAQAQSIPSSSHIFILEISIYMRRHLPITRRMRGLDGSETDQLHNTPSVFDIDGDLELVQKLECSSDQTLKELTDEFACRNADIPEAIDHNPNACGSVTHWTSADDAGFTGSTSYTKYTPNPLATDKCILIDGCLYGTVEPSETTPGVPSYVKALLSHTFPSDSPLCHVKYGGATLETVRLSSLSNLALHRPYWLLHVGDCEHIWTIDAIRLLSSNELLESFPRTVYLQRWMLTSLARQYIVPKKLVTRGDKAGVPCDVCDGMRDAVVAVMGGDEAFCSNGDRVKLKGWGQIVTPCCSACFRSATGSEVSAMLGNTAPTGGKWTVMPLHGS</sequence>
<dbReference type="InterPro" id="IPR022042">
    <property type="entry name" value="snRNA-activating_su3"/>
</dbReference>
<keyword evidence="8" id="KW-1185">Reference proteome</keyword>